<dbReference type="AlphaFoldDB" id="A0AAU8IGA5"/>
<organism evidence="1">
    <name type="scientific">Sporolactobacillus sp. Y61</name>
    <dbReference type="NCBI Taxonomy" id="3160863"/>
    <lineage>
        <taxon>Bacteria</taxon>
        <taxon>Bacillati</taxon>
        <taxon>Bacillota</taxon>
        <taxon>Bacilli</taxon>
        <taxon>Bacillales</taxon>
        <taxon>Sporolactobacillaceae</taxon>
        <taxon>Sporolactobacillus</taxon>
    </lineage>
</organism>
<protein>
    <submittedName>
        <fullName evidence="1">Spore protease YyaC</fullName>
    </submittedName>
</protein>
<dbReference type="GO" id="GO:0006508">
    <property type="term" value="P:proteolysis"/>
    <property type="evidence" value="ECO:0007669"/>
    <property type="project" value="UniProtKB-KW"/>
</dbReference>
<keyword evidence="1" id="KW-0645">Protease</keyword>
<gene>
    <name evidence="1" type="primary">yyaC</name>
    <name evidence="1" type="ORF">ABNN70_00730</name>
</gene>
<name>A0AAU8IGA5_9BACL</name>
<dbReference type="NCBIfam" id="TIGR02841">
    <property type="entry name" value="spore_YyaC"/>
    <property type="match status" value="1"/>
</dbReference>
<dbReference type="InterPro" id="IPR023430">
    <property type="entry name" value="Pept_HybD-like_dom_sf"/>
</dbReference>
<reference evidence="1" key="1">
    <citation type="submission" date="2024-06" db="EMBL/GenBank/DDBJ databases">
        <authorList>
            <person name="Fan A."/>
            <person name="Zhang F.Y."/>
            <person name="Zhang L."/>
        </authorList>
    </citation>
    <scope>NUCLEOTIDE SEQUENCE</scope>
    <source>
        <strain evidence="1">Y61</strain>
    </source>
</reference>
<evidence type="ECO:0000313" key="1">
    <source>
        <dbReference type="EMBL" id="XCJ17115.1"/>
    </source>
</evidence>
<accession>A0AAU8IGA5</accession>
<proteinExistence type="predicted"/>
<dbReference type="SUPFAM" id="SSF53163">
    <property type="entry name" value="HybD-like"/>
    <property type="match status" value="1"/>
</dbReference>
<dbReference type="RefSeq" id="WP_353948420.1">
    <property type="nucleotide sequence ID" value="NZ_CP159510.1"/>
</dbReference>
<dbReference type="InterPro" id="IPR009665">
    <property type="entry name" value="YyaC"/>
</dbReference>
<dbReference type="GO" id="GO:0008233">
    <property type="term" value="F:peptidase activity"/>
    <property type="evidence" value="ECO:0007669"/>
    <property type="project" value="UniProtKB-KW"/>
</dbReference>
<dbReference type="EMBL" id="CP159510">
    <property type="protein sequence ID" value="XCJ17115.1"/>
    <property type="molecule type" value="Genomic_DNA"/>
</dbReference>
<sequence>MKLNIKDYKNANAYYENELELYHLSKFIHHLIPCNRSIVIVCIGTDRSTGDSLGPLTGMMLSQKNLVNVIVYGTLSSPVHAVNLKDVMRKIYKSFDNPFVIGVDSCLGDKANIGMIYADNEPINPGAALNKKLPIVGDISLSGVVNAANYLESIVLQNTRLNLVMNMAKAISECLTTALQIQVVSKVF</sequence>
<keyword evidence="1" id="KW-0378">Hydrolase</keyword>
<dbReference type="Pfam" id="PF06866">
    <property type="entry name" value="DUF1256"/>
    <property type="match status" value="1"/>
</dbReference>